<sequence>VVFDPNITVTSIANCFRVFVNNPRSKHAADQMPQELGDPSVPTVYVAGAYKVSDSGDPCAGGGVWVSPGHRKNNPIGVPADLRTRTSGELTAILHVIQSTPQNSALKFIVNSKATVSKLTLNVHRLEANGWIGEKDRTLLTTIIAALRVRGTRT</sequence>
<dbReference type="Gene3D" id="3.30.420.10">
    <property type="entry name" value="Ribonuclease H-like superfamily/Ribonuclease H"/>
    <property type="match status" value="1"/>
</dbReference>
<dbReference type="InterPro" id="IPR036397">
    <property type="entry name" value="RNaseH_sf"/>
</dbReference>
<dbReference type="EMBL" id="JARKIB010000137">
    <property type="protein sequence ID" value="KAJ7733620.1"/>
    <property type="molecule type" value="Genomic_DNA"/>
</dbReference>
<keyword evidence="2" id="KW-1185">Reference proteome</keyword>
<comment type="caution">
    <text evidence="1">The sequence shown here is derived from an EMBL/GenBank/DDBJ whole genome shotgun (WGS) entry which is preliminary data.</text>
</comment>
<dbReference type="SUPFAM" id="SSF53098">
    <property type="entry name" value="Ribonuclease H-like"/>
    <property type="match status" value="1"/>
</dbReference>
<gene>
    <name evidence="1" type="ORF">B0H16DRAFT_1214444</name>
</gene>
<dbReference type="InterPro" id="IPR012337">
    <property type="entry name" value="RNaseH-like_sf"/>
</dbReference>
<protein>
    <submittedName>
        <fullName evidence="1">Uncharacterized protein</fullName>
    </submittedName>
</protein>
<organism evidence="1 2">
    <name type="scientific">Mycena metata</name>
    <dbReference type="NCBI Taxonomy" id="1033252"/>
    <lineage>
        <taxon>Eukaryota</taxon>
        <taxon>Fungi</taxon>
        <taxon>Dikarya</taxon>
        <taxon>Basidiomycota</taxon>
        <taxon>Agaricomycotina</taxon>
        <taxon>Agaricomycetes</taxon>
        <taxon>Agaricomycetidae</taxon>
        <taxon>Agaricales</taxon>
        <taxon>Marasmiineae</taxon>
        <taxon>Mycenaceae</taxon>
        <taxon>Mycena</taxon>
    </lineage>
</organism>
<dbReference type="AlphaFoldDB" id="A0AAD7I2I9"/>
<name>A0AAD7I2I9_9AGAR</name>
<dbReference type="Proteomes" id="UP001215598">
    <property type="component" value="Unassembled WGS sequence"/>
</dbReference>
<feature type="non-terminal residue" evidence="1">
    <location>
        <position position="154"/>
    </location>
</feature>
<evidence type="ECO:0000313" key="2">
    <source>
        <dbReference type="Proteomes" id="UP001215598"/>
    </source>
</evidence>
<reference evidence="1" key="1">
    <citation type="submission" date="2023-03" db="EMBL/GenBank/DDBJ databases">
        <title>Massive genome expansion in bonnet fungi (Mycena s.s.) driven by repeated elements and novel gene families across ecological guilds.</title>
        <authorList>
            <consortium name="Lawrence Berkeley National Laboratory"/>
            <person name="Harder C.B."/>
            <person name="Miyauchi S."/>
            <person name="Viragh M."/>
            <person name="Kuo A."/>
            <person name="Thoen E."/>
            <person name="Andreopoulos B."/>
            <person name="Lu D."/>
            <person name="Skrede I."/>
            <person name="Drula E."/>
            <person name="Henrissat B."/>
            <person name="Morin E."/>
            <person name="Kohler A."/>
            <person name="Barry K."/>
            <person name="LaButti K."/>
            <person name="Morin E."/>
            <person name="Salamov A."/>
            <person name="Lipzen A."/>
            <person name="Mereny Z."/>
            <person name="Hegedus B."/>
            <person name="Baldrian P."/>
            <person name="Stursova M."/>
            <person name="Weitz H."/>
            <person name="Taylor A."/>
            <person name="Grigoriev I.V."/>
            <person name="Nagy L.G."/>
            <person name="Martin F."/>
            <person name="Kauserud H."/>
        </authorList>
    </citation>
    <scope>NUCLEOTIDE SEQUENCE</scope>
    <source>
        <strain evidence="1">CBHHK182m</strain>
    </source>
</reference>
<feature type="non-terminal residue" evidence="1">
    <location>
        <position position="1"/>
    </location>
</feature>
<evidence type="ECO:0000313" key="1">
    <source>
        <dbReference type="EMBL" id="KAJ7733620.1"/>
    </source>
</evidence>
<accession>A0AAD7I2I9</accession>
<dbReference type="GO" id="GO:0003676">
    <property type="term" value="F:nucleic acid binding"/>
    <property type="evidence" value="ECO:0007669"/>
    <property type="project" value="InterPro"/>
</dbReference>
<proteinExistence type="predicted"/>